<protein>
    <submittedName>
        <fullName evidence="2">Uncharacterized protein</fullName>
    </submittedName>
</protein>
<proteinExistence type="predicted"/>
<evidence type="ECO:0000313" key="2">
    <source>
        <dbReference type="EMBL" id="KAA8588283.1"/>
    </source>
</evidence>
<reference evidence="2 3" key="1">
    <citation type="submission" date="2019-08" db="EMBL/GenBank/DDBJ databases">
        <title>A chromosome-level genome assembly, high-density linkage maps, and genome scans reveal the genomic architecture of hybrid incompatibilities underlying speciation via character displacement in darters (Percidae: Etheostominae).</title>
        <authorList>
            <person name="Moran R.L."/>
            <person name="Catchen J.M."/>
            <person name="Fuller R.C."/>
        </authorList>
    </citation>
    <scope>NUCLEOTIDE SEQUENCE [LARGE SCALE GENOMIC DNA]</scope>
    <source>
        <strain evidence="2">EspeVRDwgs_2016</strain>
        <tissue evidence="2">Muscle</tissue>
    </source>
</reference>
<organism evidence="2 3">
    <name type="scientific">Etheostoma spectabile</name>
    <name type="common">orangethroat darter</name>
    <dbReference type="NCBI Taxonomy" id="54343"/>
    <lineage>
        <taxon>Eukaryota</taxon>
        <taxon>Metazoa</taxon>
        <taxon>Chordata</taxon>
        <taxon>Craniata</taxon>
        <taxon>Vertebrata</taxon>
        <taxon>Euteleostomi</taxon>
        <taxon>Actinopterygii</taxon>
        <taxon>Neopterygii</taxon>
        <taxon>Teleostei</taxon>
        <taxon>Neoteleostei</taxon>
        <taxon>Acanthomorphata</taxon>
        <taxon>Eupercaria</taxon>
        <taxon>Perciformes</taxon>
        <taxon>Percoidei</taxon>
        <taxon>Percidae</taxon>
        <taxon>Etheostomatinae</taxon>
        <taxon>Etheostoma</taxon>
    </lineage>
</organism>
<comment type="caution">
    <text evidence="2">The sequence shown here is derived from an EMBL/GenBank/DDBJ whole genome shotgun (WGS) entry which is preliminary data.</text>
</comment>
<dbReference type="Proteomes" id="UP000327493">
    <property type="component" value="Chromosome 11"/>
</dbReference>
<sequence length="197" mass="22296">MDEDIWLSAVKRPIWLCKEPTMERKDTRGLVSLESQEKALAGGPCTAYERDVHSGATMCERGREPEEHKEIKREMRGGHCVQAQLKYISITLRTCVTDEEDGSTPDSCPHHSDLSDTCPGVSGRRPCSLPRHQEMFWVKGQLKTLQQTFVRFRPASGKRTPKAQQKDHLARRADEAKYLLKDAQTGFAPVDCPSYSH</sequence>
<dbReference type="EMBL" id="VOFY01000011">
    <property type="protein sequence ID" value="KAA8588283.1"/>
    <property type="molecule type" value="Genomic_DNA"/>
</dbReference>
<keyword evidence="3" id="KW-1185">Reference proteome</keyword>
<name>A0A5J5D5E6_9PERO</name>
<feature type="region of interest" description="Disordered" evidence="1">
    <location>
        <begin position="101"/>
        <end position="124"/>
    </location>
</feature>
<accession>A0A5J5D5E6</accession>
<dbReference type="AlphaFoldDB" id="A0A5J5D5E6"/>
<evidence type="ECO:0000256" key="1">
    <source>
        <dbReference type="SAM" id="MobiDB-lite"/>
    </source>
</evidence>
<evidence type="ECO:0000313" key="3">
    <source>
        <dbReference type="Proteomes" id="UP000327493"/>
    </source>
</evidence>
<gene>
    <name evidence="2" type="ORF">FQN60_001477</name>
</gene>